<evidence type="ECO:0000313" key="8">
    <source>
        <dbReference type="Proteomes" id="UP000053732"/>
    </source>
</evidence>
<dbReference type="InterPro" id="IPR001138">
    <property type="entry name" value="Zn2Cys6_DnaBD"/>
</dbReference>
<dbReference type="Pfam" id="PF00172">
    <property type="entry name" value="Zn_clus"/>
    <property type="match status" value="1"/>
</dbReference>
<dbReference type="Gene3D" id="4.10.240.10">
    <property type="entry name" value="Zn(2)-C6 fungal-type DNA-binding domain"/>
    <property type="match status" value="1"/>
</dbReference>
<keyword evidence="4" id="KW-0804">Transcription</keyword>
<evidence type="ECO:0000259" key="6">
    <source>
        <dbReference type="PROSITE" id="PS50048"/>
    </source>
</evidence>
<dbReference type="GO" id="GO:0000976">
    <property type="term" value="F:transcription cis-regulatory region binding"/>
    <property type="evidence" value="ECO:0007669"/>
    <property type="project" value="TreeGrafter"/>
</dbReference>
<dbReference type="GO" id="GO:0045944">
    <property type="term" value="P:positive regulation of transcription by RNA polymerase II"/>
    <property type="evidence" value="ECO:0007669"/>
    <property type="project" value="TreeGrafter"/>
</dbReference>
<dbReference type="PROSITE" id="PS00463">
    <property type="entry name" value="ZN2_CY6_FUNGAL_1"/>
    <property type="match status" value="1"/>
</dbReference>
<dbReference type="PROSITE" id="PS50048">
    <property type="entry name" value="ZN2_CY6_FUNGAL_2"/>
    <property type="match status" value="1"/>
</dbReference>
<dbReference type="PANTHER" id="PTHR37534:SF49">
    <property type="entry name" value="LYSINE BIOSYNTHESIS REGULATORY PROTEIN LYS14"/>
    <property type="match status" value="1"/>
</dbReference>
<keyword evidence="5" id="KW-0539">Nucleus</keyword>
<dbReference type="SUPFAM" id="SSF57701">
    <property type="entry name" value="Zn2/Cys6 DNA-binding domain"/>
    <property type="match status" value="1"/>
</dbReference>
<dbReference type="InterPro" id="IPR036864">
    <property type="entry name" value="Zn2-C6_fun-type_DNA-bd_sf"/>
</dbReference>
<proteinExistence type="predicted"/>
<name>A0A0G4NUC5_PENC3</name>
<dbReference type="STRING" id="1429867.A0A0G4NUC5"/>
<dbReference type="Pfam" id="PF11951">
    <property type="entry name" value="Fungal_trans_2"/>
    <property type="match status" value="1"/>
</dbReference>
<gene>
    <name evidence="7" type="ORF">PCAMFM013_S001g000633</name>
</gene>
<dbReference type="SMART" id="SM00066">
    <property type="entry name" value="GAL4"/>
    <property type="match status" value="1"/>
</dbReference>
<feature type="domain" description="Zn(2)-C6 fungal-type" evidence="6">
    <location>
        <begin position="15"/>
        <end position="45"/>
    </location>
</feature>
<sequence length="562" mass="65101">MEKLSKPNIRRTRSGCWNCKKRRRRCTEDKPSCKGCLQRGQECHYGIRLLWEDEAQSMGIAFGRSGMKDRFAKTKIKSTVEHYFLPVKSHASRYWLTTTSDDIRLLYEGCPDTRPAIQIYDLNQEMSAEYLVPRDTLPLIPCHHPSLEESDNLLFHYFSNICTLRRSLTDSENPWRSVLLPMCFQSDGLLHIAIAWAAHSLRNQCDGRDIHKYDQMILKHKVSSLKHLRDMLPKDHNGQPPTDFPARTRSERDSLLLLMMFHCLLEIASGSVEEWTYHMKGAIRIMKFYMTNCSSLPRREIFSKEVLELVYMFFIEKNIFLGTCLNISNEGEDSLDGIQWSTEVPSVFPFLAGRGRMEVDPCMGLSPELLDIIFCISDHARRRRVLGHCFDDNDANTRQIFETIQQRLRCIKPAENSNSNQLMELHSTAFEEATWIYLYHAIKGETYQSEIIQSIHLPRIINALEQIHKAHGAQLGFLPYPMWALFIASCFVLEDDRVKILEFFTVLKYKKPISNVPSTMAAVEAIWKKRDLSSDKTTMASSRHAATWTHVISQLGWMMPFT</sequence>
<keyword evidence="3" id="KW-0238">DNA-binding</keyword>
<dbReference type="AlphaFoldDB" id="A0A0G4NUC5"/>
<dbReference type="EMBL" id="HG793134">
    <property type="protein sequence ID" value="CRL17673.1"/>
    <property type="molecule type" value="Genomic_DNA"/>
</dbReference>
<evidence type="ECO:0000256" key="1">
    <source>
        <dbReference type="ARBA" id="ARBA00004123"/>
    </source>
</evidence>
<dbReference type="Proteomes" id="UP000053732">
    <property type="component" value="Unassembled WGS sequence"/>
</dbReference>
<evidence type="ECO:0000313" key="7">
    <source>
        <dbReference type="EMBL" id="CRL17673.1"/>
    </source>
</evidence>
<organism evidence="7 8">
    <name type="scientific">Penicillium camemberti (strain FM 013)</name>
    <dbReference type="NCBI Taxonomy" id="1429867"/>
    <lineage>
        <taxon>Eukaryota</taxon>
        <taxon>Fungi</taxon>
        <taxon>Dikarya</taxon>
        <taxon>Ascomycota</taxon>
        <taxon>Pezizomycotina</taxon>
        <taxon>Eurotiomycetes</taxon>
        <taxon>Eurotiomycetidae</taxon>
        <taxon>Eurotiales</taxon>
        <taxon>Aspergillaceae</taxon>
        <taxon>Penicillium</taxon>
    </lineage>
</organism>
<dbReference type="GO" id="GO:0008270">
    <property type="term" value="F:zinc ion binding"/>
    <property type="evidence" value="ECO:0007669"/>
    <property type="project" value="InterPro"/>
</dbReference>
<keyword evidence="2" id="KW-0805">Transcription regulation</keyword>
<dbReference type="InterPro" id="IPR021858">
    <property type="entry name" value="Fun_TF"/>
</dbReference>
<evidence type="ECO:0000256" key="3">
    <source>
        <dbReference type="ARBA" id="ARBA00023125"/>
    </source>
</evidence>
<evidence type="ECO:0000256" key="5">
    <source>
        <dbReference type="ARBA" id="ARBA00023242"/>
    </source>
</evidence>
<dbReference type="PANTHER" id="PTHR37534">
    <property type="entry name" value="TRANSCRIPTIONAL ACTIVATOR PROTEIN UGA3"/>
    <property type="match status" value="1"/>
</dbReference>
<protein>
    <submittedName>
        <fullName evidence="7">Fungal transcriptional regulatory protein, N-terminal</fullName>
    </submittedName>
</protein>
<evidence type="ECO:0000256" key="2">
    <source>
        <dbReference type="ARBA" id="ARBA00023015"/>
    </source>
</evidence>
<dbReference type="GO" id="GO:0005634">
    <property type="term" value="C:nucleus"/>
    <property type="evidence" value="ECO:0007669"/>
    <property type="project" value="UniProtKB-SubCell"/>
</dbReference>
<dbReference type="GO" id="GO:0000981">
    <property type="term" value="F:DNA-binding transcription factor activity, RNA polymerase II-specific"/>
    <property type="evidence" value="ECO:0007669"/>
    <property type="project" value="InterPro"/>
</dbReference>
<dbReference type="CDD" id="cd00067">
    <property type="entry name" value="GAL4"/>
    <property type="match status" value="1"/>
</dbReference>
<evidence type="ECO:0000256" key="4">
    <source>
        <dbReference type="ARBA" id="ARBA00023163"/>
    </source>
</evidence>
<reference evidence="7 8" key="1">
    <citation type="journal article" date="2014" name="Nat. Commun.">
        <title>Multiple recent horizontal transfers of a large genomic region in cheese making fungi.</title>
        <authorList>
            <person name="Cheeseman K."/>
            <person name="Ropars J."/>
            <person name="Renault P."/>
            <person name="Dupont J."/>
            <person name="Gouzy J."/>
            <person name="Branca A."/>
            <person name="Abraham A.L."/>
            <person name="Ceppi M."/>
            <person name="Conseiller E."/>
            <person name="Debuchy R."/>
            <person name="Malagnac F."/>
            <person name="Goarin A."/>
            <person name="Silar P."/>
            <person name="Lacoste S."/>
            <person name="Sallet E."/>
            <person name="Bensimon A."/>
            <person name="Giraud T."/>
            <person name="Brygoo Y."/>
        </authorList>
    </citation>
    <scope>NUCLEOTIDE SEQUENCE [LARGE SCALE GENOMIC DNA]</scope>
    <source>
        <strain evidence="8">FM 013</strain>
    </source>
</reference>
<comment type="subcellular location">
    <subcellularLocation>
        <location evidence="1">Nucleus</location>
    </subcellularLocation>
</comment>
<keyword evidence="8" id="KW-1185">Reference proteome</keyword>
<accession>A0A0G4NUC5</accession>